<keyword evidence="1" id="KW-1133">Transmembrane helix</keyword>
<dbReference type="EMBL" id="DRGM01000046">
    <property type="protein sequence ID" value="HEA15631.1"/>
    <property type="molecule type" value="Genomic_DNA"/>
</dbReference>
<feature type="transmembrane region" description="Helical" evidence="1">
    <location>
        <begin position="7"/>
        <end position="25"/>
    </location>
</feature>
<accession>A0A7V1CWJ2</accession>
<dbReference type="AlphaFoldDB" id="A0A7V1CWJ2"/>
<dbReference type="Proteomes" id="UP000886188">
    <property type="component" value="Unassembled WGS sequence"/>
</dbReference>
<evidence type="ECO:0000313" key="2">
    <source>
        <dbReference type="EMBL" id="HEA15631.1"/>
    </source>
</evidence>
<name>A0A7V1CWJ2_9GAMM</name>
<protein>
    <submittedName>
        <fullName evidence="2">Uncharacterized protein</fullName>
    </submittedName>
</protein>
<proteinExistence type="predicted"/>
<organism evidence="2">
    <name type="scientific">Pseudoalteromonas prydzensis</name>
    <dbReference type="NCBI Taxonomy" id="182141"/>
    <lineage>
        <taxon>Bacteria</taxon>
        <taxon>Pseudomonadati</taxon>
        <taxon>Pseudomonadota</taxon>
        <taxon>Gammaproteobacteria</taxon>
        <taxon>Alteromonadales</taxon>
        <taxon>Pseudoalteromonadaceae</taxon>
        <taxon>Pseudoalteromonas</taxon>
    </lineage>
</organism>
<sequence length="65" mass="7363">MQKVKLIIGYVLFVPFIIFYSYMLGPLLKAILLPSGILMVWIILGAKAGYVAFKQAFIKQGKRSR</sequence>
<evidence type="ECO:0000256" key="1">
    <source>
        <dbReference type="SAM" id="Phobius"/>
    </source>
</evidence>
<feature type="transmembrane region" description="Helical" evidence="1">
    <location>
        <begin position="31"/>
        <end position="53"/>
    </location>
</feature>
<dbReference type="RefSeq" id="WP_304179793.1">
    <property type="nucleotide sequence ID" value="NZ_DRGM01000046.1"/>
</dbReference>
<comment type="caution">
    <text evidence="2">The sequence shown here is derived from an EMBL/GenBank/DDBJ whole genome shotgun (WGS) entry which is preliminary data.</text>
</comment>
<reference evidence="2" key="1">
    <citation type="journal article" date="2020" name="mSystems">
        <title>Genome- and Community-Level Interaction Insights into Carbon Utilization and Element Cycling Functions of Hydrothermarchaeota in Hydrothermal Sediment.</title>
        <authorList>
            <person name="Zhou Z."/>
            <person name="Liu Y."/>
            <person name="Xu W."/>
            <person name="Pan J."/>
            <person name="Luo Z.H."/>
            <person name="Li M."/>
        </authorList>
    </citation>
    <scope>NUCLEOTIDE SEQUENCE [LARGE SCALE GENOMIC DNA]</scope>
    <source>
        <strain evidence="2">HyVt-346</strain>
    </source>
</reference>
<keyword evidence="1" id="KW-0812">Transmembrane</keyword>
<keyword evidence="1" id="KW-0472">Membrane</keyword>
<gene>
    <name evidence="2" type="ORF">ENH88_04120</name>
</gene>